<accession>A0A0G0EH64</accession>
<name>A0A0G0EH64_9BACT</name>
<protein>
    <submittedName>
        <fullName evidence="1">Uncharacterized protein</fullName>
    </submittedName>
</protein>
<dbReference type="AlphaFoldDB" id="A0A0G0EH64"/>
<dbReference type="EMBL" id="LBQH01000038">
    <property type="protein sequence ID" value="KKP74570.1"/>
    <property type="molecule type" value="Genomic_DNA"/>
</dbReference>
<evidence type="ECO:0000313" key="1">
    <source>
        <dbReference type="EMBL" id="KKP74570.1"/>
    </source>
</evidence>
<proteinExistence type="predicted"/>
<reference evidence="1 2" key="1">
    <citation type="journal article" date="2015" name="Nature">
        <title>rRNA introns, odd ribosomes, and small enigmatic genomes across a large radiation of phyla.</title>
        <authorList>
            <person name="Brown C.T."/>
            <person name="Hug L.A."/>
            <person name="Thomas B.C."/>
            <person name="Sharon I."/>
            <person name="Castelle C.J."/>
            <person name="Singh A."/>
            <person name="Wilkins M.J."/>
            <person name="Williams K.H."/>
            <person name="Banfield J.F."/>
        </authorList>
    </citation>
    <scope>NUCLEOTIDE SEQUENCE [LARGE SCALE GENOMIC DNA]</scope>
</reference>
<organism evidence="1 2">
    <name type="scientific">candidate division WS6 bacterium GW2011_GWF1_35_23</name>
    <dbReference type="NCBI Taxonomy" id="1619097"/>
    <lineage>
        <taxon>Bacteria</taxon>
        <taxon>Candidatus Dojkabacteria</taxon>
    </lineage>
</organism>
<sequence length="74" mass="8667">MANETLEFTKTAEFILGKIEGLEEARWQICYALPHIDPNRKLEKQTQHLLDAFKRVQQELKESLGERKVIQEGK</sequence>
<dbReference type="Proteomes" id="UP000034816">
    <property type="component" value="Unassembled WGS sequence"/>
</dbReference>
<comment type="caution">
    <text evidence="1">The sequence shown here is derived from an EMBL/GenBank/DDBJ whole genome shotgun (WGS) entry which is preliminary data.</text>
</comment>
<evidence type="ECO:0000313" key="2">
    <source>
        <dbReference type="Proteomes" id="UP000034816"/>
    </source>
</evidence>
<gene>
    <name evidence="1" type="ORF">UR73_C0038G0003</name>
</gene>